<gene>
    <name evidence="5" type="ORF">ENJ98_02240</name>
</gene>
<dbReference type="InterPro" id="IPR007492">
    <property type="entry name" value="LytTR_DNA-bd_dom"/>
</dbReference>
<keyword evidence="2" id="KW-0597">Phosphoprotein</keyword>
<dbReference type="Pfam" id="PF00072">
    <property type="entry name" value="Response_reg"/>
    <property type="match status" value="1"/>
</dbReference>
<evidence type="ECO:0000313" key="5">
    <source>
        <dbReference type="EMBL" id="HHH13032.1"/>
    </source>
</evidence>
<dbReference type="Proteomes" id="UP000886100">
    <property type="component" value="Unassembled WGS sequence"/>
</dbReference>
<dbReference type="Gene3D" id="2.40.50.1020">
    <property type="entry name" value="LytTr DNA-binding domain"/>
    <property type="match status" value="1"/>
</dbReference>
<accession>A0A7C5IY70</accession>
<proteinExistence type="predicted"/>
<evidence type="ECO:0000259" key="4">
    <source>
        <dbReference type="PROSITE" id="PS50930"/>
    </source>
</evidence>
<feature type="modified residue" description="4-aspartylphosphate" evidence="2">
    <location>
        <position position="40"/>
    </location>
</feature>
<evidence type="ECO:0000256" key="1">
    <source>
        <dbReference type="ARBA" id="ARBA00023012"/>
    </source>
</evidence>
<dbReference type="InterPro" id="IPR001789">
    <property type="entry name" value="Sig_transdc_resp-reg_receiver"/>
</dbReference>
<dbReference type="SMART" id="SM00448">
    <property type="entry name" value="REC"/>
    <property type="match status" value="1"/>
</dbReference>
<dbReference type="PANTHER" id="PTHR37299">
    <property type="entry name" value="TRANSCRIPTIONAL REGULATOR-RELATED"/>
    <property type="match status" value="1"/>
</dbReference>
<comment type="caution">
    <text evidence="5">The sequence shown here is derived from an EMBL/GenBank/DDBJ whole genome shotgun (WGS) entry which is preliminary data.</text>
</comment>
<dbReference type="PROSITE" id="PS50110">
    <property type="entry name" value="RESPONSE_REGULATORY"/>
    <property type="match status" value="1"/>
</dbReference>
<dbReference type="Gene3D" id="3.40.50.2300">
    <property type="match status" value="1"/>
</dbReference>
<dbReference type="GO" id="GO:0003677">
    <property type="term" value="F:DNA binding"/>
    <property type="evidence" value="ECO:0007669"/>
    <property type="project" value="InterPro"/>
</dbReference>
<dbReference type="Pfam" id="PF04397">
    <property type="entry name" value="LytTR"/>
    <property type="match status" value="1"/>
</dbReference>
<dbReference type="EMBL" id="DROM01000140">
    <property type="protein sequence ID" value="HHH13032.1"/>
    <property type="molecule type" value="Genomic_DNA"/>
</dbReference>
<feature type="domain" description="HTH LytTR-type" evidence="4">
    <location>
        <begin position="121"/>
        <end position="225"/>
    </location>
</feature>
<feature type="domain" description="Response regulatory" evidence="3">
    <location>
        <begin position="1"/>
        <end position="103"/>
    </location>
</feature>
<dbReference type="InterPro" id="IPR011006">
    <property type="entry name" value="CheY-like_superfamily"/>
</dbReference>
<dbReference type="PROSITE" id="PS50930">
    <property type="entry name" value="HTH_LYTTR"/>
    <property type="match status" value="1"/>
</dbReference>
<dbReference type="InterPro" id="IPR046947">
    <property type="entry name" value="LytR-like"/>
</dbReference>
<name>A0A7C5IY70_9GAMM</name>
<dbReference type="PANTHER" id="PTHR37299:SF1">
    <property type="entry name" value="STAGE 0 SPORULATION PROTEIN A HOMOLOG"/>
    <property type="match status" value="1"/>
</dbReference>
<reference evidence="5" key="1">
    <citation type="journal article" date="2020" name="mSystems">
        <title>Genome- and Community-Level Interaction Insights into Carbon Utilization and Element Cycling Functions of Hydrothermarchaeota in Hydrothermal Sediment.</title>
        <authorList>
            <person name="Zhou Z."/>
            <person name="Liu Y."/>
            <person name="Xu W."/>
            <person name="Pan J."/>
            <person name="Luo Z.H."/>
            <person name="Li M."/>
        </authorList>
    </citation>
    <scope>NUCLEOTIDE SEQUENCE [LARGE SCALE GENOMIC DNA]</scope>
    <source>
        <strain evidence="5">HyVt-535</strain>
    </source>
</reference>
<sequence>MRILVVDDLGPPYEVAGEAANGEEAVARCAEGQVDLVLMDIRMPGMDGLEAARRIATMPVPPAVVFTTAYADHALPAFEANGADYLLKPVRPEKLKAALEKVTRITRPLLGGAEPEGGGSVTVRFRGNLERIPLSAIFYFRAENKYVVVRHEGGEALIEDSLKVLEKRFAGKVVRVHRNALVMPGRIRGLERRPDGGVRLTFAGIDDRVEVSRRHLPQVRQLLKSDIAGT</sequence>
<dbReference type="SUPFAM" id="SSF52172">
    <property type="entry name" value="CheY-like"/>
    <property type="match status" value="1"/>
</dbReference>
<keyword evidence="1" id="KW-0902">Two-component regulatory system</keyword>
<evidence type="ECO:0000256" key="2">
    <source>
        <dbReference type="PROSITE-ProRule" id="PRU00169"/>
    </source>
</evidence>
<protein>
    <submittedName>
        <fullName evidence="5">Response regulator transcription factor</fullName>
    </submittedName>
</protein>
<evidence type="ECO:0000259" key="3">
    <source>
        <dbReference type="PROSITE" id="PS50110"/>
    </source>
</evidence>
<dbReference type="AlphaFoldDB" id="A0A7C5IY70"/>
<organism evidence="5">
    <name type="scientific">Thiolapillus brandeum</name>
    <dbReference type="NCBI Taxonomy" id="1076588"/>
    <lineage>
        <taxon>Bacteria</taxon>
        <taxon>Pseudomonadati</taxon>
        <taxon>Pseudomonadota</taxon>
        <taxon>Gammaproteobacteria</taxon>
        <taxon>Chromatiales</taxon>
        <taxon>Sedimenticolaceae</taxon>
        <taxon>Thiolapillus</taxon>
    </lineage>
</organism>
<dbReference type="SMART" id="SM00850">
    <property type="entry name" value="LytTR"/>
    <property type="match status" value="1"/>
</dbReference>
<dbReference type="GO" id="GO:0000156">
    <property type="term" value="F:phosphorelay response regulator activity"/>
    <property type="evidence" value="ECO:0007669"/>
    <property type="project" value="InterPro"/>
</dbReference>